<dbReference type="PANTHER" id="PTHR10827:SF52">
    <property type="entry name" value="IP16409P"/>
    <property type="match status" value="1"/>
</dbReference>
<proteinExistence type="predicted"/>
<dbReference type="Gene3D" id="1.10.238.10">
    <property type="entry name" value="EF-hand"/>
    <property type="match status" value="2"/>
</dbReference>
<evidence type="ECO:0000313" key="3">
    <source>
        <dbReference type="EMBL" id="GAB0057523.1"/>
    </source>
</evidence>
<feature type="domain" description="EF-hand" evidence="2">
    <location>
        <begin position="170"/>
        <end position="205"/>
    </location>
</feature>
<organism evidence="3 4">
    <name type="scientific">Candidatus Magnetaquiglobus chichijimensis</name>
    <dbReference type="NCBI Taxonomy" id="3141448"/>
    <lineage>
        <taxon>Bacteria</taxon>
        <taxon>Pseudomonadati</taxon>
        <taxon>Pseudomonadota</taxon>
        <taxon>Magnetococcia</taxon>
        <taxon>Magnetococcales</taxon>
        <taxon>Candidatus Magnetaquicoccaceae</taxon>
        <taxon>Candidatus Magnetaquiglobus</taxon>
    </lineage>
</organism>
<dbReference type="PROSITE" id="PS00018">
    <property type="entry name" value="EF_HAND_1"/>
    <property type="match status" value="3"/>
</dbReference>
<gene>
    <name evidence="3" type="ORF">SIID45300_01853</name>
</gene>
<dbReference type="Pfam" id="PF13499">
    <property type="entry name" value="EF-hand_7"/>
    <property type="match status" value="1"/>
</dbReference>
<sequence length="252" mass="25584">MNISMNGMGGMGGMMGMGGMGKPPTAAALMKKMDQSGDGLIDATEAKGLLSERFSTSDADGDGKISSDELQTAMESFHNEIKAKTGNGQPMMGPPPSGGKPSASDLMSSMDQDSDGSISSDEAEGLLSERFETADTNKDGKVSLEELQADMQAAHAERAGQAGGVGASGSNADSAQTLLNLLDNDGDGKIGKDEIQSLLDAMTNQSGGNDAASTSDPGRSVSPFGMIQYMLSAVQGRQSGATGQSVAVNLTA</sequence>
<dbReference type="Proteomes" id="UP001628193">
    <property type="component" value="Unassembled WGS sequence"/>
</dbReference>
<reference evidence="3 4" key="1">
    <citation type="submission" date="2024-05" db="EMBL/GenBank/DDBJ databases">
        <authorList>
            <consortium name="Candidatus Magnetaquicoccaceae bacterium FCR-1 genome sequencing consortium"/>
            <person name="Shimoshige H."/>
            <person name="Shimamura S."/>
            <person name="Taoka A."/>
            <person name="Kobayashi H."/>
            <person name="Maekawa T."/>
        </authorList>
    </citation>
    <scope>NUCLEOTIDE SEQUENCE [LARGE SCALE GENOMIC DNA]</scope>
    <source>
        <strain evidence="3 4">FCR-1</strain>
    </source>
</reference>
<evidence type="ECO:0000259" key="2">
    <source>
        <dbReference type="PROSITE" id="PS50222"/>
    </source>
</evidence>
<feature type="domain" description="EF-hand" evidence="2">
    <location>
        <begin position="45"/>
        <end position="80"/>
    </location>
</feature>
<evidence type="ECO:0000256" key="1">
    <source>
        <dbReference type="SAM" id="MobiDB-lite"/>
    </source>
</evidence>
<reference evidence="3 4" key="2">
    <citation type="submission" date="2024-09" db="EMBL/GenBank/DDBJ databases">
        <title>Draft genome sequence of Candidatus Magnetaquicoccaceae bacterium FCR-1.</title>
        <authorList>
            <person name="Shimoshige H."/>
            <person name="Shimamura S."/>
            <person name="Taoka A."/>
            <person name="Kobayashi H."/>
            <person name="Maekawa T."/>
        </authorList>
    </citation>
    <scope>NUCLEOTIDE SEQUENCE [LARGE SCALE GENOMIC DNA]</scope>
    <source>
        <strain evidence="3 4">FCR-1</strain>
    </source>
</reference>
<dbReference type="InterPro" id="IPR018247">
    <property type="entry name" value="EF_Hand_1_Ca_BS"/>
</dbReference>
<dbReference type="RefSeq" id="WP_420905221.1">
    <property type="nucleotide sequence ID" value="NZ_BAAFGK010000004.1"/>
</dbReference>
<evidence type="ECO:0000313" key="4">
    <source>
        <dbReference type="Proteomes" id="UP001628193"/>
    </source>
</evidence>
<protein>
    <recommendedName>
        <fullName evidence="2">EF-hand domain-containing protein</fullName>
    </recommendedName>
</protein>
<accession>A0ABQ0C9G7</accession>
<dbReference type="InterPro" id="IPR011992">
    <property type="entry name" value="EF-hand-dom_pair"/>
</dbReference>
<dbReference type="PROSITE" id="PS50222">
    <property type="entry name" value="EF_HAND_2"/>
    <property type="match status" value="3"/>
</dbReference>
<dbReference type="InterPro" id="IPR002048">
    <property type="entry name" value="EF_hand_dom"/>
</dbReference>
<name>A0ABQ0C9G7_9PROT</name>
<dbReference type="EMBL" id="BAAFGK010000004">
    <property type="protein sequence ID" value="GAB0057523.1"/>
    <property type="molecule type" value="Genomic_DNA"/>
</dbReference>
<dbReference type="SUPFAM" id="SSF47473">
    <property type="entry name" value="EF-hand"/>
    <property type="match status" value="1"/>
</dbReference>
<dbReference type="Pfam" id="PF13202">
    <property type="entry name" value="EF-hand_5"/>
    <property type="match status" value="1"/>
</dbReference>
<feature type="compositionally biased region" description="Low complexity" evidence="1">
    <location>
        <begin position="99"/>
        <end position="120"/>
    </location>
</feature>
<feature type="region of interest" description="Disordered" evidence="1">
    <location>
        <begin position="83"/>
        <end position="121"/>
    </location>
</feature>
<comment type="caution">
    <text evidence="3">The sequence shown here is derived from an EMBL/GenBank/DDBJ whole genome shotgun (WGS) entry which is preliminary data.</text>
</comment>
<feature type="domain" description="EF-hand" evidence="2">
    <location>
        <begin position="122"/>
        <end position="157"/>
    </location>
</feature>
<keyword evidence="4" id="KW-1185">Reference proteome</keyword>
<dbReference type="PANTHER" id="PTHR10827">
    <property type="entry name" value="RETICULOCALBIN"/>
    <property type="match status" value="1"/>
</dbReference>
<dbReference type="SMART" id="SM00054">
    <property type="entry name" value="EFh"/>
    <property type="match status" value="3"/>
</dbReference>